<accession>A0AAD4IS29</accession>
<keyword evidence="2" id="KW-0812">Transmembrane</keyword>
<dbReference type="AlphaFoldDB" id="A0AAD4IS29"/>
<dbReference type="PANTHER" id="PTHR11886">
    <property type="entry name" value="DYNEIN LIGHT CHAIN"/>
    <property type="match status" value="1"/>
</dbReference>
<sequence length="109" mass="12282">MLEGKAIVRETDMSVDQKNHAMELAYQALDLHEVSDCQSIAHYIKKSFDESYGPTWHCVVGKDFGSCITHVSGSFIFFCVDMMVFLLFKDGRDLSKTKEEAVGVLQKPT</sequence>
<dbReference type="GO" id="GO:0045505">
    <property type="term" value="F:dynein intermediate chain binding"/>
    <property type="evidence" value="ECO:0007669"/>
    <property type="project" value="TreeGrafter"/>
</dbReference>
<evidence type="ECO:0000313" key="4">
    <source>
        <dbReference type="Proteomes" id="UP001190926"/>
    </source>
</evidence>
<keyword evidence="1" id="KW-0493">Microtubule</keyword>
<dbReference type="PANTHER" id="PTHR11886:SF85">
    <property type="entry name" value="DYNEIN LIGHT CHAIN"/>
    <property type="match status" value="1"/>
</dbReference>
<comment type="similarity">
    <text evidence="1">Belongs to the dynein light chain family.</text>
</comment>
<dbReference type="GO" id="GO:0005874">
    <property type="term" value="C:microtubule"/>
    <property type="evidence" value="ECO:0007669"/>
    <property type="project" value="UniProtKB-KW"/>
</dbReference>
<gene>
    <name evidence="3" type="ORF">C2S53_018550</name>
</gene>
<dbReference type="CDD" id="cd21452">
    <property type="entry name" value="DLC-like_DYNLL1_DYNLL2"/>
    <property type="match status" value="1"/>
</dbReference>
<comment type="subcellular location">
    <subcellularLocation>
        <location evidence="1">Cytoplasm</location>
        <location evidence="1">Cytoskeleton</location>
    </subcellularLocation>
</comment>
<name>A0AAD4IS29_PERFH</name>
<keyword evidence="1" id="KW-0243">Dynein</keyword>
<keyword evidence="2" id="KW-0472">Membrane</keyword>
<evidence type="ECO:0000313" key="3">
    <source>
        <dbReference type="EMBL" id="KAH6820173.1"/>
    </source>
</evidence>
<dbReference type="Gene3D" id="3.30.740.10">
    <property type="entry name" value="Protein Inhibitor Of Neuronal Nitric Oxide Synthase"/>
    <property type="match status" value="1"/>
</dbReference>
<keyword evidence="1" id="KW-0963">Cytoplasm</keyword>
<keyword evidence="1" id="KW-0206">Cytoskeleton</keyword>
<proteinExistence type="inferred from homology"/>
<evidence type="ECO:0000256" key="1">
    <source>
        <dbReference type="RuleBase" id="RU365010"/>
    </source>
</evidence>
<protein>
    <recommendedName>
        <fullName evidence="1">Dynein light chain</fullName>
    </recommendedName>
</protein>
<dbReference type="SUPFAM" id="SSF54648">
    <property type="entry name" value="DLC"/>
    <property type="match status" value="1"/>
</dbReference>
<dbReference type="Pfam" id="PF01221">
    <property type="entry name" value="Dynein_light"/>
    <property type="match status" value="1"/>
</dbReference>
<dbReference type="GO" id="GO:0005868">
    <property type="term" value="C:cytoplasmic dynein complex"/>
    <property type="evidence" value="ECO:0007669"/>
    <property type="project" value="TreeGrafter"/>
</dbReference>
<keyword evidence="4" id="KW-1185">Reference proteome</keyword>
<organism evidence="3 4">
    <name type="scientific">Perilla frutescens var. hirtella</name>
    <name type="common">Perilla citriodora</name>
    <name type="synonym">Perilla setoyensis</name>
    <dbReference type="NCBI Taxonomy" id="608512"/>
    <lineage>
        <taxon>Eukaryota</taxon>
        <taxon>Viridiplantae</taxon>
        <taxon>Streptophyta</taxon>
        <taxon>Embryophyta</taxon>
        <taxon>Tracheophyta</taxon>
        <taxon>Spermatophyta</taxon>
        <taxon>Magnoliopsida</taxon>
        <taxon>eudicotyledons</taxon>
        <taxon>Gunneridae</taxon>
        <taxon>Pentapetalae</taxon>
        <taxon>asterids</taxon>
        <taxon>lamiids</taxon>
        <taxon>Lamiales</taxon>
        <taxon>Lamiaceae</taxon>
        <taxon>Nepetoideae</taxon>
        <taxon>Elsholtzieae</taxon>
        <taxon>Perilla</taxon>
    </lineage>
</organism>
<keyword evidence="1" id="KW-0505">Motor protein</keyword>
<dbReference type="InterPro" id="IPR001372">
    <property type="entry name" value="Dynein_light_chain_typ-1/2"/>
</dbReference>
<reference evidence="3 4" key="1">
    <citation type="journal article" date="2021" name="Nat. Commun.">
        <title>Incipient diploidization of the medicinal plant Perilla within 10,000 years.</title>
        <authorList>
            <person name="Zhang Y."/>
            <person name="Shen Q."/>
            <person name="Leng L."/>
            <person name="Zhang D."/>
            <person name="Chen S."/>
            <person name="Shi Y."/>
            <person name="Ning Z."/>
            <person name="Chen S."/>
        </authorList>
    </citation>
    <scope>NUCLEOTIDE SEQUENCE [LARGE SCALE GENOMIC DNA]</scope>
    <source>
        <strain evidence="4">cv. PC099</strain>
    </source>
</reference>
<dbReference type="Proteomes" id="UP001190926">
    <property type="component" value="Unassembled WGS sequence"/>
</dbReference>
<keyword evidence="2" id="KW-1133">Transmembrane helix</keyword>
<dbReference type="InterPro" id="IPR037177">
    <property type="entry name" value="DLC_sf"/>
</dbReference>
<dbReference type="FunFam" id="3.30.740.10:FF:000004">
    <property type="entry name" value="Dynein light chain"/>
    <property type="match status" value="1"/>
</dbReference>
<feature type="transmembrane region" description="Helical" evidence="2">
    <location>
        <begin position="68"/>
        <end position="88"/>
    </location>
</feature>
<comment type="caution">
    <text evidence="3">The sequence shown here is derived from an EMBL/GenBank/DDBJ whole genome shotgun (WGS) entry which is preliminary data.</text>
</comment>
<dbReference type="EMBL" id="SDAM02004397">
    <property type="protein sequence ID" value="KAH6820173.1"/>
    <property type="molecule type" value="Genomic_DNA"/>
</dbReference>
<dbReference type="GO" id="GO:0007017">
    <property type="term" value="P:microtubule-based process"/>
    <property type="evidence" value="ECO:0007669"/>
    <property type="project" value="InterPro"/>
</dbReference>
<dbReference type="SMART" id="SM01375">
    <property type="entry name" value="Dynein_light"/>
    <property type="match status" value="1"/>
</dbReference>
<evidence type="ECO:0000256" key="2">
    <source>
        <dbReference type="SAM" id="Phobius"/>
    </source>
</evidence>